<keyword evidence="2" id="KW-0597">Phosphoprotein</keyword>
<keyword evidence="3" id="KW-0539">Nucleus</keyword>
<keyword evidence="7" id="KW-1185">Reference proteome</keyword>
<dbReference type="OrthoDB" id="1918952at2759"/>
<comment type="caution">
    <text evidence="6">The sequence shown here is derived from an EMBL/GenBank/DDBJ whole genome shotgun (WGS) entry which is preliminary data.</text>
</comment>
<dbReference type="InterPro" id="IPR039611">
    <property type="entry name" value="VQ_4/11/13/19/31/33"/>
</dbReference>
<dbReference type="EMBL" id="WOCE01000004">
    <property type="protein sequence ID" value="KAE9616113.1"/>
    <property type="molecule type" value="Genomic_DNA"/>
</dbReference>
<evidence type="ECO:0000256" key="1">
    <source>
        <dbReference type="ARBA" id="ARBA00004123"/>
    </source>
</evidence>
<protein>
    <recommendedName>
        <fullName evidence="5">VQ domain-containing protein</fullName>
    </recommendedName>
</protein>
<evidence type="ECO:0000313" key="6">
    <source>
        <dbReference type="EMBL" id="KAE9616113.1"/>
    </source>
</evidence>
<comment type="subcellular location">
    <subcellularLocation>
        <location evidence="1">Nucleus</location>
    </subcellularLocation>
</comment>
<dbReference type="GO" id="GO:0005634">
    <property type="term" value="C:nucleus"/>
    <property type="evidence" value="ECO:0007669"/>
    <property type="project" value="UniProtKB-SubCell"/>
</dbReference>
<dbReference type="InterPro" id="IPR008889">
    <property type="entry name" value="VQ"/>
</dbReference>
<reference evidence="7" key="1">
    <citation type="journal article" date="2020" name="Nat. Commun.">
        <title>Genome sequence of the cluster root forming white lupin.</title>
        <authorList>
            <person name="Hufnagel B."/>
            <person name="Marques A."/>
            <person name="Soriano A."/>
            <person name="Marques L."/>
            <person name="Divol F."/>
            <person name="Doumas P."/>
            <person name="Sallet E."/>
            <person name="Mancinotti D."/>
            <person name="Carrere S."/>
            <person name="Marande W."/>
            <person name="Arribat S."/>
            <person name="Keller J."/>
            <person name="Huneau C."/>
            <person name="Blein T."/>
            <person name="Aime D."/>
            <person name="Laguerre M."/>
            <person name="Taylor J."/>
            <person name="Schubert V."/>
            <person name="Nelson M."/>
            <person name="Geu-Flores F."/>
            <person name="Crespi M."/>
            <person name="Gallardo-Guerrero K."/>
            <person name="Delaux P.-M."/>
            <person name="Salse J."/>
            <person name="Berges H."/>
            <person name="Guyot R."/>
            <person name="Gouzy J."/>
            <person name="Peret B."/>
        </authorList>
    </citation>
    <scope>NUCLEOTIDE SEQUENCE [LARGE SCALE GENOMIC DNA]</scope>
    <source>
        <strain evidence="7">cv. Amiga</strain>
    </source>
</reference>
<evidence type="ECO:0000256" key="2">
    <source>
        <dbReference type="ARBA" id="ARBA00022553"/>
    </source>
</evidence>
<dbReference type="PANTHER" id="PTHR33402">
    <property type="entry name" value="VQ MOTIF-CONTAINING PROTEIN 11-LIKE"/>
    <property type="match status" value="1"/>
</dbReference>
<gene>
    <name evidence="6" type="ORF">Lalb_Chr04g0262311</name>
</gene>
<evidence type="ECO:0000259" key="5">
    <source>
        <dbReference type="Pfam" id="PF05678"/>
    </source>
</evidence>
<feature type="compositionally biased region" description="Low complexity" evidence="4">
    <location>
        <begin position="209"/>
        <end position="225"/>
    </location>
</feature>
<evidence type="ECO:0000256" key="3">
    <source>
        <dbReference type="ARBA" id="ARBA00023242"/>
    </source>
</evidence>
<dbReference type="PANTHER" id="PTHR33402:SF19">
    <property type="entry name" value="VQ MOTIF-CONTAINING PROTEIN 11"/>
    <property type="match status" value="1"/>
</dbReference>
<accession>A0A6A4QRC6</accession>
<name>A0A6A4QRC6_LUPAL</name>
<feature type="region of interest" description="Disordered" evidence="4">
    <location>
        <begin position="209"/>
        <end position="237"/>
    </location>
</feature>
<proteinExistence type="predicted"/>
<organism evidence="6 7">
    <name type="scientific">Lupinus albus</name>
    <name type="common">White lupine</name>
    <name type="synonym">Lupinus termis</name>
    <dbReference type="NCBI Taxonomy" id="3870"/>
    <lineage>
        <taxon>Eukaryota</taxon>
        <taxon>Viridiplantae</taxon>
        <taxon>Streptophyta</taxon>
        <taxon>Embryophyta</taxon>
        <taxon>Tracheophyta</taxon>
        <taxon>Spermatophyta</taxon>
        <taxon>Magnoliopsida</taxon>
        <taxon>eudicotyledons</taxon>
        <taxon>Gunneridae</taxon>
        <taxon>Pentapetalae</taxon>
        <taxon>rosids</taxon>
        <taxon>fabids</taxon>
        <taxon>Fabales</taxon>
        <taxon>Fabaceae</taxon>
        <taxon>Papilionoideae</taxon>
        <taxon>50 kb inversion clade</taxon>
        <taxon>genistoids sensu lato</taxon>
        <taxon>core genistoids</taxon>
        <taxon>Genisteae</taxon>
        <taxon>Lupinus</taxon>
    </lineage>
</organism>
<evidence type="ECO:0000256" key="4">
    <source>
        <dbReference type="SAM" id="MobiDB-lite"/>
    </source>
</evidence>
<dbReference type="Proteomes" id="UP000447434">
    <property type="component" value="Chromosome 4"/>
</dbReference>
<dbReference type="Pfam" id="PF05678">
    <property type="entry name" value="VQ"/>
    <property type="match status" value="1"/>
</dbReference>
<sequence length="237" mass="26423">MGSNLIHLQTPNLNTNLSLSTLFYKTPHSIPFFLLPLQSTHTQEYSIISLSIYIDIYNMSSNSSATTNLHYGSDLTTPNTTFVQADPSNFRAVVQKLTGGASDHSSSQKLHFHSHLAQAHRPIKKPNFKLHERRPNKNLQLNIINNNHVGISAKAGVFYMGEMLNVMSSPASPLDLLARVSPRTPRSPQQQEEKQKVVVEKGFYLHPISPLTTPTSSQPPKLLPLFPLHSPNSHHHS</sequence>
<evidence type="ECO:0000313" key="7">
    <source>
        <dbReference type="Proteomes" id="UP000447434"/>
    </source>
</evidence>
<dbReference type="AlphaFoldDB" id="A0A6A4QRC6"/>
<feature type="domain" description="VQ" evidence="5">
    <location>
        <begin position="77"/>
        <end position="99"/>
    </location>
</feature>